<dbReference type="InterPro" id="IPR016167">
    <property type="entry name" value="FAD-bd_PCMH_sub1"/>
</dbReference>
<gene>
    <name evidence="14" type="primary">LOC101846241</name>
</gene>
<dbReference type="Pfam" id="PF02738">
    <property type="entry name" value="MoCoBD_1"/>
    <property type="match status" value="1"/>
</dbReference>
<evidence type="ECO:0000256" key="5">
    <source>
        <dbReference type="ARBA" id="ARBA00022714"/>
    </source>
</evidence>
<dbReference type="InterPro" id="IPR036856">
    <property type="entry name" value="Ald_Oxase/Xan_DH_a/b_sf"/>
</dbReference>
<keyword evidence="4" id="KW-0500">Molybdenum</keyword>
<evidence type="ECO:0000256" key="9">
    <source>
        <dbReference type="ARBA" id="ARBA00023014"/>
    </source>
</evidence>
<comment type="similarity">
    <text evidence="3">Belongs to the xanthine dehydrogenase family.</text>
</comment>
<dbReference type="SMART" id="SM01008">
    <property type="entry name" value="Ald_Xan_dh_C"/>
    <property type="match status" value="1"/>
</dbReference>
<dbReference type="CDD" id="cd00207">
    <property type="entry name" value="fer2"/>
    <property type="match status" value="1"/>
</dbReference>
<evidence type="ECO:0000259" key="11">
    <source>
        <dbReference type="PROSITE" id="PS51085"/>
    </source>
</evidence>
<dbReference type="InterPro" id="IPR036010">
    <property type="entry name" value="2Fe-2S_ferredoxin-like_sf"/>
</dbReference>
<reference evidence="14" key="1">
    <citation type="submission" date="2025-08" db="UniProtKB">
        <authorList>
            <consortium name="RefSeq"/>
        </authorList>
    </citation>
    <scope>IDENTIFICATION</scope>
</reference>
<evidence type="ECO:0000256" key="2">
    <source>
        <dbReference type="ARBA" id="ARBA00001974"/>
    </source>
</evidence>
<dbReference type="InterPro" id="IPR012675">
    <property type="entry name" value="Beta-grasp_dom_sf"/>
</dbReference>
<dbReference type="Pfam" id="PF01315">
    <property type="entry name" value="Ald_Xan_dh_C"/>
    <property type="match status" value="1"/>
</dbReference>
<organism evidence="13 14">
    <name type="scientific">Aplysia californica</name>
    <name type="common">California sea hare</name>
    <dbReference type="NCBI Taxonomy" id="6500"/>
    <lineage>
        <taxon>Eukaryota</taxon>
        <taxon>Metazoa</taxon>
        <taxon>Spiralia</taxon>
        <taxon>Lophotrochozoa</taxon>
        <taxon>Mollusca</taxon>
        <taxon>Gastropoda</taxon>
        <taxon>Heterobranchia</taxon>
        <taxon>Euthyneura</taxon>
        <taxon>Tectipleura</taxon>
        <taxon>Aplysiida</taxon>
        <taxon>Aplysioidea</taxon>
        <taxon>Aplysiidae</taxon>
        <taxon>Aplysia</taxon>
    </lineage>
</organism>
<dbReference type="Pfam" id="PF20256">
    <property type="entry name" value="MoCoBD_2"/>
    <property type="match status" value="1"/>
</dbReference>
<keyword evidence="6" id="KW-0479">Metal-binding</keyword>
<dbReference type="SUPFAM" id="SSF54665">
    <property type="entry name" value="CO dehydrogenase molybdoprotein N-domain-like"/>
    <property type="match status" value="1"/>
</dbReference>
<sequence length="1293" mass="139772">MESITKADVQGSMSLTVNGVVYKVSRDEFPPSTTLLQFLRESGVSTGTKGCCYRGGCGVCVVAIALASPEDDGVKHRSVNACCMLLYACEGAEVTTVEGLGSVSTGLHSIQDRLAQHDGAQCGYCTPGQVMNMYGLLKQNPRPSAKQVEDAFDTTICRCTGYRPILDAMKSFAVDTPGDVLDIEELTAKTCPSSGQACRGQCRVDRGVMTYQNGVDASLSWLSPQSLDDLLSVLAKSAKTNYRLVVGNTGFGVYEELGAWNYQTLVDIRGIKELYIVDVSPASHVTLGANLTIADLIAKLDGDLSDLAYADTFRRHLKLVASNTIRNVGSWAGNIMVKHAYPNFASDVFTLLETVEARLNIVSHKAREQVSLSEFMTSDMVGKVIVSVQLPKYPEQTRQIRSLRTSQRLQACEASVVSGFNFPVKDDGTCLLVAQPIIALQLKGNPLIRCKKSEQFLTGKALSDAAVFKEAVKILSEEVVSGAKVSDNQDFLTSLAVSHFYKFVLSACKTRLPDQLVSGGSDLERDVMSGTQDLGTQNPENFPASSAVMKLTAPSLVTGEIKFLDDLSPYRGQLFAVPVLSTVARAEIASMDASSAQGIPGVVAFLQASDIPGVNNWRPKGWYGPGEVQELLCSGQVLYAGQPLGVVVADNEVTARQASSQVKVTYKNIEPAVTDLKVAIAKQRFHTEPRTFSAGDVKAALASAANVVSGRVHTGDQYHFHLENQVAVCSLEDTGGMKVKASSQFLDFTQGSVAQVLGMTDSDVTVEVTRLGGGFGGKMYYSSQVAGLCALAAHKTKAPTKMTLDLNTNMQMQGSRTAYRFDYEVAFDDCGKLLAVDLTCYSDSGAVFLPIDANEALEWFVDNCYLCPNWSVKAFSCHTDRPPSTACRAPGSAQAIFAMESIIDHVASFLGLEHLAVRKLNLFSEGEKTMKGVVLESCLIRDVVSQMEEEMAYAERQRAVQEFNARHRWKKRGLHLMPSMYSMVCCEMLCLNTTVSICHGDGSVVVTHGGVDMGQGINTKVVQVCALKLGVPVEKIRVSPSSTVSSPNGWFTGASVTSELVCMGVIKCCEELTERIQPIRDCLGDSTEWDALVRQCFFEMVDLTAYYRSGAGNRSVKNYSCYSVCCAEVELDVLTGQYQVLQVDYLCDSGVSLNPRLDLGQLEGGFMLGCGFFLLESMTFEPDSGRALSTGTWTYKPPMAKDLPIKFNAKFLRNSPNPVGVLGSKAVGETPVASGACPLFALKRAVEAARSDVGMTEWFPMDAPATVQRVHAVCSTPLRHMSLCADDTVKAEK</sequence>
<accession>A0ABM1VZA4</accession>
<feature type="domain" description="2Fe-2S ferredoxin-type" evidence="11">
    <location>
        <begin position="11"/>
        <end position="100"/>
    </location>
</feature>
<dbReference type="Gene3D" id="3.90.1170.50">
    <property type="entry name" value="Aldehyde oxidase/xanthine dehydrogenase, a/b hammerhead"/>
    <property type="match status" value="1"/>
</dbReference>
<protein>
    <submittedName>
        <fullName evidence="14">Xanthine dehydrogenase</fullName>
    </submittedName>
</protein>
<dbReference type="InterPro" id="IPR000674">
    <property type="entry name" value="Ald_Oxase/Xan_DH_a/b"/>
</dbReference>
<dbReference type="Pfam" id="PF00111">
    <property type="entry name" value="Fer2"/>
    <property type="match status" value="1"/>
</dbReference>
<dbReference type="InterPro" id="IPR008274">
    <property type="entry name" value="AldOxase/xan_DH_MoCoBD1"/>
</dbReference>
<keyword evidence="7" id="KW-0560">Oxidoreductase</keyword>
<dbReference type="SUPFAM" id="SSF56003">
    <property type="entry name" value="Molybdenum cofactor-binding domain"/>
    <property type="match status" value="1"/>
</dbReference>
<dbReference type="Gene3D" id="3.30.465.10">
    <property type="match status" value="1"/>
</dbReference>
<dbReference type="PANTHER" id="PTHR11908">
    <property type="entry name" value="XANTHINE DEHYDROGENASE"/>
    <property type="match status" value="1"/>
</dbReference>
<name>A0ABM1VZA4_APLCA</name>
<comment type="cofactor">
    <cofactor evidence="10">
        <name>[2Fe-2S] cluster</name>
        <dbReference type="ChEBI" id="CHEBI:190135"/>
    </cofactor>
</comment>
<evidence type="ECO:0000256" key="10">
    <source>
        <dbReference type="ARBA" id="ARBA00034078"/>
    </source>
</evidence>
<dbReference type="SUPFAM" id="SSF54292">
    <property type="entry name" value="2Fe-2S ferredoxin-like"/>
    <property type="match status" value="1"/>
</dbReference>
<dbReference type="InterPro" id="IPR036318">
    <property type="entry name" value="FAD-bd_PCMH-like_sf"/>
</dbReference>
<dbReference type="PROSITE" id="PS00197">
    <property type="entry name" value="2FE2S_FER_1"/>
    <property type="match status" value="1"/>
</dbReference>
<dbReference type="InterPro" id="IPR002888">
    <property type="entry name" value="2Fe-2S-bd"/>
</dbReference>
<dbReference type="InterPro" id="IPR037165">
    <property type="entry name" value="AldOxase/xan_DH_Mopterin-bd_sf"/>
</dbReference>
<keyword evidence="8" id="KW-0408">Iron</keyword>
<dbReference type="InterPro" id="IPR036683">
    <property type="entry name" value="CO_DH_flav_C_dom_sf"/>
</dbReference>
<evidence type="ECO:0000256" key="4">
    <source>
        <dbReference type="ARBA" id="ARBA00022505"/>
    </source>
</evidence>
<dbReference type="Pfam" id="PF01799">
    <property type="entry name" value="Fer2_2"/>
    <property type="match status" value="1"/>
</dbReference>
<feature type="domain" description="FAD-binding PCMH-type" evidence="12">
    <location>
        <begin position="214"/>
        <end position="395"/>
    </location>
</feature>
<evidence type="ECO:0000313" key="13">
    <source>
        <dbReference type="Proteomes" id="UP000694888"/>
    </source>
</evidence>
<dbReference type="Gene3D" id="3.30.390.50">
    <property type="entry name" value="CO dehydrogenase flavoprotein, C-terminal domain"/>
    <property type="match status" value="1"/>
</dbReference>
<evidence type="ECO:0000256" key="8">
    <source>
        <dbReference type="ARBA" id="ARBA00023004"/>
    </source>
</evidence>
<dbReference type="Gene3D" id="3.30.365.10">
    <property type="entry name" value="Aldehyde oxidase/xanthine dehydrogenase, molybdopterin binding domain"/>
    <property type="match status" value="4"/>
</dbReference>
<proteinExistence type="inferred from homology"/>
<dbReference type="Proteomes" id="UP000694888">
    <property type="component" value="Unplaced"/>
</dbReference>
<dbReference type="SUPFAM" id="SSF55447">
    <property type="entry name" value="CO dehydrogenase flavoprotein C-terminal domain-like"/>
    <property type="match status" value="1"/>
</dbReference>
<dbReference type="InterPro" id="IPR002346">
    <property type="entry name" value="Mopterin_DH_FAD-bd"/>
</dbReference>
<evidence type="ECO:0000256" key="7">
    <source>
        <dbReference type="ARBA" id="ARBA00023002"/>
    </source>
</evidence>
<dbReference type="RefSeq" id="XP_035827747.1">
    <property type="nucleotide sequence ID" value="XM_035971854.1"/>
</dbReference>
<dbReference type="SUPFAM" id="SSF47741">
    <property type="entry name" value="CO dehydrogenase ISP C-domain like"/>
    <property type="match status" value="1"/>
</dbReference>
<dbReference type="InterPro" id="IPR046867">
    <property type="entry name" value="AldOxase/xan_DH_MoCoBD2"/>
</dbReference>
<evidence type="ECO:0000256" key="3">
    <source>
        <dbReference type="ARBA" id="ARBA00006849"/>
    </source>
</evidence>
<keyword evidence="5" id="KW-0001">2Fe-2S</keyword>
<dbReference type="Gene3D" id="3.30.43.10">
    <property type="entry name" value="Uridine Diphospho-n-acetylenolpyruvylglucosamine Reductase, domain 2"/>
    <property type="match status" value="1"/>
</dbReference>
<evidence type="ECO:0000256" key="6">
    <source>
        <dbReference type="ARBA" id="ARBA00022723"/>
    </source>
</evidence>
<dbReference type="SUPFAM" id="SSF56176">
    <property type="entry name" value="FAD-binding/transporter-associated domain-like"/>
    <property type="match status" value="1"/>
</dbReference>
<dbReference type="InterPro" id="IPR036884">
    <property type="entry name" value="2Fe-2S-bd_dom_sf"/>
</dbReference>
<dbReference type="InterPro" id="IPR001041">
    <property type="entry name" value="2Fe-2S_ferredoxin-type"/>
</dbReference>
<dbReference type="PANTHER" id="PTHR11908:SF132">
    <property type="entry name" value="ALDEHYDE OXIDASE 1-RELATED"/>
    <property type="match status" value="1"/>
</dbReference>
<keyword evidence="9" id="KW-0411">Iron-sulfur</keyword>
<dbReference type="PROSITE" id="PS51085">
    <property type="entry name" value="2FE2S_FER_2"/>
    <property type="match status" value="1"/>
</dbReference>
<dbReference type="Gene3D" id="3.10.20.30">
    <property type="match status" value="1"/>
</dbReference>
<dbReference type="InterPro" id="IPR016166">
    <property type="entry name" value="FAD-bd_PCMH"/>
</dbReference>
<evidence type="ECO:0000256" key="1">
    <source>
        <dbReference type="ARBA" id="ARBA00001924"/>
    </source>
</evidence>
<dbReference type="PROSITE" id="PS51387">
    <property type="entry name" value="FAD_PCMH"/>
    <property type="match status" value="1"/>
</dbReference>
<dbReference type="InterPro" id="IPR016169">
    <property type="entry name" value="FAD-bd_PCMH_sub2"/>
</dbReference>
<dbReference type="Gene3D" id="1.10.150.120">
    <property type="entry name" value="[2Fe-2S]-binding domain"/>
    <property type="match status" value="1"/>
</dbReference>
<comment type="cofactor">
    <cofactor evidence="1">
        <name>Mo-molybdopterin</name>
        <dbReference type="ChEBI" id="CHEBI:71302"/>
    </cofactor>
</comment>
<comment type="cofactor">
    <cofactor evidence="2">
        <name>FAD</name>
        <dbReference type="ChEBI" id="CHEBI:57692"/>
    </cofactor>
</comment>
<dbReference type="Pfam" id="PF00941">
    <property type="entry name" value="FAD_binding_5"/>
    <property type="match status" value="1"/>
</dbReference>
<dbReference type="InterPro" id="IPR016208">
    <property type="entry name" value="Ald_Oxase/xanthine_DH-like"/>
</dbReference>
<keyword evidence="13" id="KW-1185">Reference proteome</keyword>
<dbReference type="GeneID" id="101846241"/>
<dbReference type="PIRSF" id="PIRSF000127">
    <property type="entry name" value="Xanthine_DH"/>
    <property type="match status" value="1"/>
</dbReference>
<dbReference type="InterPro" id="IPR006058">
    <property type="entry name" value="2Fe2S_fd_BS"/>
</dbReference>
<evidence type="ECO:0000259" key="12">
    <source>
        <dbReference type="PROSITE" id="PS51387"/>
    </source>
</evidence>
<evidence type="ECO:0000313" key="14">
    <source>
        <dbReference type="RefSeq" id="XP_035827747.1"/>
    </source>
</evidence>